<dbReference type="EMBL" id="JBHMDO010000009">
    <property type="protein sequence ID" value="MFB9325218.1"/>
    <property type="molecule type" value="Genomic_DNA"/>
</dbReference>
<feature type="transmembrane region" description="Helical" evidence="1">
    <location>
        <begin position="39"/>
        <end position="59"/>
    </location>
</feature>
<keyword evidence="1" id="KW-0812">Transmembrane</keyword>
<feature type="transmembrane region" description="Helical" evidence="1">
    <location>
        <begin position="92"/>
        <end position="117"/>
    </location>
</feature>
<dbReference type="Proteomes" id="UP001589747">
    <property type="component" value="Unassembled WGS sequence"/>
</dbReference>
<feature type="transmembrane region" description="Helical" evidence="1">
    <location>
        <begin position="66"/>
        <end position="86"/>
    </location>
</feature>
<feature type="transmembrane region" description="Helical" evidence="1">
    <location>
        <begin position="12"/>
        <end position="33"/>
    </location>
</feature>
<evidence type="ECO:0000256" key="1">
    <source>
        <dbReference type="SAM" id="Phobius"/>
    </source>
</evidence>
<reference evidence="2 3" key="1">
    <citation type="submission" date="2024-09" db="EMBL/GenBank/DDBJ databases">
        <authorList>
            <person name="Sun Q."/>
            <person name="Mori K."/>
        </authorList>
    </citation>
    <scope>NUCLEOTIDE SEQUENCE [LARGE SCALE GENOMIC DNA]</scope>
    <source>
        <strain evidence="2 3">TISTR 2452</strain>
    </source>
</reference>
<accession>A0ABV5KLW2</accession>
<keyword evidence="1" id="KW-0472">Membrane</keyword>
<sequence length="353" mass="39038">MTVTSVTRGRYYGFLAAVCLVLLADWFAIRAASEGDRTFVAFGVLFDAALTVPLLYYFLIVRRRGGGWKAVLPAAAVALVAAWFILPAQTRGAVWLFEAVLLPLEIAIIAVEVRLAWRVIRAYQEERRREADGAEAIHAVFRRHIGEGGMKVLLRHEAIMLYYAFGAWGRAKKKRIGTQEPSSLAFSYGEGGLAVTITLAVIVLVDTVAMHLLIGLWSDVAAWVTTVLNLWLLLLLVADYRASRLNKVAIVSGMLRIRYGLKLQADIPLAVIASAQAASEFQIDTDKRRSSAEGATFLQPPNVRIELVETRQVEGLLFLPRGVDNIYLALDQPRAFVAELQRHLADAEPRVQA</sequence>
<evidence type="ECO:0000313" key="3">
    <source>
        <dbReference type="Proteomes" id="UP001589747"/>
    </source>
</evidence>
<protein>
    <recommendedName>
        <fullName evidence="4">Beta-carotene 15,15'-monooxygenase</fullName>
    </recommendedName>
</protein>
<gene>
    <name evidence="2" type="ORF">ACFFSY_04705</name>
</gene>
<keyword evidence="1" id="KW-1133">Transmembrane helix</keyword>
<dbReference type="RefSeq" id="WP_377490624.1">
    <property type="nucleotide sequence ID" value="NZ_JBHMDO010000009.1"/>
</dbReference>
<evidence type="ECO:0008006" key="4">
    <source>
        <dbReference type="Google" id="ProtNLM"/>
    </source>
</evidence>
<evidence type="ECO:0000313" key="2">
    <source>
        <dbReference type="EMBL" id="MFB9325218.1"/>
    </source>
</evidence>
<organism evidence="2 3">
    <name type="scientific">Paenibacillus aurantiacus</name>
    <dbReference type="NCBI Taxonomy" id="1936118"/>
    <lineage>
        <taxon>Bacteria</taxon>
        <taxon>Bacillati</taxon>
        <taxon>Bacillota</taxon>
        <taxon>Bacilli</taxon>
        <taxon>Bacillales</taxon>
        <taxon>Paenibacillaceae</taxon>
        <taxon>Paenibacillus</taxon>
    </lineage>
</organism>
<proteinExistence type="predicted"/>
<name>A0ABV5KLW2_9BACL</name>
<keyword evidence="3" id="KW-1185">Reference proteome</keyword>
<comment type="caution">
    <text evidence="2">The sequence shown here is derived from an EMBL/GenBank/DDBJ whole genome shotgun (WGS) entry which is preliminary data.</text>
</comment>
<feature type="transmembrane region" description="Helical" evidence="1">
    <location>
        <begin position="220"/>
        <end position="238"/>
    </location>
</feature>
<feature type="transmembrane region" description="Helical" evidence="1">
    <location>
        <begin position="193"/>
        <end position="214"/>
    </location>
</feature>